<dbReference type="AlphaFoldDB" id="A0A363UJM6"/>
<dbReference type="PANTHER" id="PTHR11601:SF34">
    <property type="entry name" value="CYSTEINE DESULFURASE"/>
    <property type="match status" value="1"/>
</dbReference>
<evidence type="ECO:0000256" key="7">
    <source>
        <dbReference type="ARBA" id="ARBA00023014"/>
    </source>
</evidence>
<protein>
    <submittedName>
        <fullName evidence="10">Cysteine desulfurase</fullName>
    </submittedName>
</protein>
<feature type="domain" description="Aminotransferase class V" evidence="9">
    <location>
        <begin position="4"/>
        <end position="363"/>
    </location>
</feature>
<dbReference type="RefSeq" id="WP_109720554.1">
    <property type="nucleotide sequence ID" value="NZ_QEQK01000009.1"/>
</dbReference>
<dbReference type="PANTHER" id="PTHR11601">
    <property type="entry name" value="CYSTEINE DESULFURYLASE FAMILY MEMBER"/>
    <property type="match status" value="1"/>
</dbReference>
<dbReference type="GO" id="GO:0046872">
    <property type="term" value="F:metal ion binding"/>
    <property type="evidence" value="ECO:0007669"/>
    <property type="project" value="UniProtKB-KW"/>
</dbReference>
<dbReference type="OrthoDB" id="9808002at2"/>
<dbReference type="InterPro" id="IPR015422">
    <property type="entry name" value="PyrdxlP-dep_Trfase_small"/>
</dbReference>
<sequence length="385" mass="40292">MTLYFDHNATTPLDPRVLEAMLPTFEARYANASSLHRSGRNARDVVERARAQVAALIGARADSLIFTTGGTESNNLALRGVMSARPGKTLLIGATEHPAVLECAEALVREGGAMEQIPVDRQGVHDLDWLSARLARGDVALVSVMVANNETGVISDLSAIAEAVHAHGAWLHCDAVQAAGKHPLDWAASGADLMSLSSHKLYGPKGVGALVVADHVVLHRQMHGGGQEAGLRGGTENVPAIAGFGAAAQLAREELSARMAHLQALREQLEAGLDAMPGVQRFAAAAPRLCNTTQFRLSGFDGESLLMALDQAGCAVSSGSACASGRGEPSHVLLAMGIDPEVAKGAIRVSLGRDNQPDDVERLLQALQRLNPASSRLMRSVGASA</sequence>
<dbReference type="PIRSF" id="PIRSF005572">
    <property type="entry name" value="NifS"/>
    <property type="match status" value="1"/>
</dbReference>
<evidence type="ECO:0000256" key="2">
    <source>
        <dbReference type="ARBA" id="ARBA00006490"/>
    </source>
</evidence>
<dbReference type="Pfam" id="PF00266">
    <property type="entry name" value="Aminotran_5"/>
    <property type="match status" value="1"/>
</dbReference>
<evidence type="ECO:0000256" key="3">
    <source>
        <dbReference type="ARBA" id="ARBA00022679"/>
    </source>
</evidence>
<comment type="caution">
    <text evidence="10">The sequence shown here is derived from an EMBL/GenBank/DDBJ whole genome shotgun (WGS) entry which is preliminary data.</text>
</comment>
<dbReference type="Gene3D" id="3.40.640.10">
    <property type="entry name" value="Type I PLP-dependent aspartate aminotransferase-like (Major domain)"/>
    <property type="match status" value="1"/>
</dbReference>
<evidence type="ECO:0000259" key="9">
    <source>
        <dbReference type="Pfam" id="PF00266"/>
    </source>
</evidence>
<comment type="similarity">
    <text evidence="2">Belongs to the class-V pyridoxal-phosphate-dependent aminotransferase family. NifS/IscS subfamily.</text>
</comment>
<keyword evidence="7" id="KW-0411">Iron-sulfur</keyword>
<dbReference type="Gene3D" id="1.10.260.50">
    <property type="match status" value="1"/>
</dbReference>
<accession>A0A363UJM6</accession>
<reference evidence="10 11" key="1">
    <citation type="submission" date="2018-05" db="EMBL/GenBank/DDBJ databases">
        <title>Abyssibacter profundi OUC007T gen. nov., sp. nov, a marine bacterium isolated from seawater of the Mariana Trench.</title>
        <authorList>
            <person name="Zhou S."/>
        </authorList>
    </citation>
    <scope>NUCLEOTIDE SEQUENCE [LARGE SCALE GENOMIC DNA]</scope>
    <source>
        <strain evidence="10 11">OUC007</strain>
    </source>
</reference>
<dbReference type="GO" id="GO:0031071">
    <property type="term" value="F:cysteine desulfurase activity"/>
    <property type="evidence" value="ECO:0007669"/>
    <property type="project" value="UniProtKB-EC"/>
</dbReference>
<dbReference type="SUPFAM" id="SSF53383">
    <property type="entry name" value="PLP-dependent transferases"/>
    <property type="match status" value="1"/>
</dbReference>
<dbReference type="InterPro" id="IPR000192">
    <property type="entry name" value="Aminotrans_V_dom"/>
</dbReference>
<evidence type="ECO:0000256" key="1">
    <source>
        <dbReference type="ARBA" id="ARBA00001933"/>
    </source>
</evidence>
<evidence type="ECO:0000256" key="5">
    <source>
        <dbReference type="ARBA" id="ARBA00022898"/>
    </source>
</evidence>
<keyword evidence="4" id="KW-0479">Metal-binding</keyword>
<keyword evidence="11" id="KW-1185">Reference proteome</keyword>
<dbReference type="Gene3D" id="3.90.1150.10">
    <property type="entry name" value="Aspartate Aminotransferase, domain 1"/>
    <property type="match status" value="1"/>
</dbReference>
<dbReference type="EMBL" id="QEQK01000009">
    <property type="protein sequence ID" value="PWN55630.1"/>
    <property type="molecule type" value="Genomic_DNA"/>
</dbReference>
<comment type="cofactor">
    <cofactor evidence="1">
        <name>pyridoxal 5'-phosphate</name>
        <dbReference type="ChEBI" id="CHEBI:597326"/>
    </cofactor>
</comment>
<dbReference type="InterPro" id="IPR015424">
    <property type="entry name" value="PyrdxlP-dep_Trfase"/>
</dbReference>
<evidence type="ECO:0000256" key="4">
    <source>
        <dbReference type="ARBA" id="ARBA00022723"/>
    </source>
</evidence>
<evidence type="ECO:0000313" key="10">
    <source>
        <dbReference type="EMBL" id="PWN55630.1"/>
    </source>
</evidence>
<dbReference type="InterPro" id="IPR016454">
    <property type="entry name" value="Cysteine_dSase"/>
</dbReference>
<organism evidence="10 11">
    <name type="scientific">Abyssibacter profundi</name>
    <dbReference type="NCBI Taxonomy" id="2182787"/>
    <lineage>
        <taxon>Bacteria</taxon>
        <taxon>Pseudomonadati</taxon>
        <taxon>Pseudomonadota</taxon>
        <taxon>Gammaproteobacteria</taxon>
        <taxon>Chromatiales</taxon>
        <taxon>Oceanococcaceae</taxon>
        <taxon>Abyssibacter</taxon>
    </lineage>
</organism>
<name>A0A363UJM6_9GAMM</name>
<comment type="catalytic activity">
    <reaction evidence="8">
        <text>(sulfur carrier)-H + L-cysteine = (sulfur carrier)-SH + L-alanine</text>
        <dbReference type="Rhea" id="RHEA:43892"/>
        <dbReference type="Rhea" id="RHEA-COMP:14737"/>
        <dbReference type="Rhea" id="RHEA-COMP:14739"/>
        <dbReference type="ChEBI" id="CHEBI:29917"/>
        <dbReference type="ChEBI" id="CHEBI:35235"/>
        <dbReference type="ChEBI" id="CHEBI:57972"/>
        <dbReference type="ChEBI" id="CHEBI:64428"/>
        <dbReference type="EC" id="2.8.1.7"/>
    </reaction>
</comment>
<gene>
    <name evidence="10" type="ORF">DEH80_11020</name>
</gene>
<dbReference type="Proteomes" id="UP000251800">
    <property type="component" value="Unassembled WGS sequence"/>
</dbReference>
<evidence type="ECO:0000256" key="8">
    <source>
        <dbReference type="ARBA" id="ARBA00050776"/>
    </source>
</evidence>
<keyword evidence="6" id="KW-0408">Iron</keyword>
<dbReference type="InterPro" id="IPR015421">
    <property type="entry name" value="PyrdxlP-dep_Trfase_major"/>
</dbReference>
<keyword evidence="3" id="KW-0808">Transferase</keyword>
<proteinExistence type="inferred from homology"/>
<dbReference type="GO" id="GO:0051536">
    <property type="term" value="F:iron-sulfur cluster binding"/>
    <property type="evidence" value="ECO:0007669"/>
    <property type="project" value="UniProtKB-KW"/>
</dbReference>
<evidence type="ECO:0000313" key="11">
    <source>
        <dbReference type="Proteomes" id="UP000251800"/>
    </source>
</evidence>
<keyword evidence="5" id="KW-0663">Pyridoxal phosphate</keyword>
<evidence type="ECO:0000256" key="6">
    <source>
        <dbReference type="ARBA" id="ARBA00023004"/>
    </source>
</evidence>